<dbReference type="AlphaFoldDB" id="A0AAN7X546"/>
<dbReference type="Proteomes" id="UP001346869">
    <property type="component" value="Unassembled WGS sequence"/>
</dbReference>
<keyword evidence="3" id="KW-1185">Reference proteome</keyword>
<sequence>MLEKPKEVKEQVIKEHPTHSPHGMEHVLKSFDEKSVTIQKITRGPEVCFLQLDMPTSLQNYENKDVTTAGVKPDLSAGEVTKIKVQEGRPEYQVNARKRESAQLKSSSSKSSQPHETETEFIEISLYEEDVVKPSQTDSKKGDLETAKDGATENKVQEGHPKVSTQSINNVPKSLDEKTARMQQIQLEPQVHILQLDVPSTENMSFTGEKEPKMDIVKTGIQYDGAQESKEVMITTQDRPKEVKDNREQDEHDLPQSRDQKSVKMEKIQKGTEVHILKPGTQVSIKGHDIPSATTAKSAMIDKEQTRIQGKNVTGNKDLTSSDVQSDKAAVKMTMVEVKTKERTQEVKQMVGHEVHARYVAKEKTSRIDKDETSIQSTKLPGNKDLTPDVQPEKTAVRMTKLEICTGPTDIKESGVQEVHPKVVSPDIKSEKAVVKTGAAVPQISTERQENVAQRDSTQLTSVASAALKPSQPGTTSADTSKKDTLKPRETGIKQEVMKTTQERPKEVKDSDVQETYAKDLAKDVHDSPKCRDEESKKEKILKGAEEHILKPGKQATIKEQEIPSVKLAKAPGIEIKTTTQSQGEAQNKDLSSTDAQPEESAVKRTIAEVKTEEKPTDVKVRVGQVLHAKVSSEDMHDAPQTLCEKAVKRECIHIEHIRHILQPGAQATIKEQTITSVTKENVSRFDKDETSTKPGKQATMKEQEIPSVKVAKAPGIEIKTTTQSQGEAKNQDLSSTDAQPEESAMKRTIAEVKAEERPKEVKGRDGQKVHAQVSLEDVLDAAKSLGGKSGRTEKIKKELKCAFYN</sequence>
<feature type="region of interest" description="Disordered" evidence="1">
    <location>
        <begin position="438"/>
        <end position="540"/>
    </location>
</feature>
<comment type="caution">
    <text evidence="2">The sequence shown here is derived from an EMBL/GenBank/DDBJ whole genome shotgun (WGS) entry which is preliminary data.</text>
</comment>
<evidence type="ECO:0000256" key="1">
    <source>
        <dbReference type="SAM" id="MobiDB-lite"/>
    </source>
</evidence>
<feature type="region of interest" description="Disordered" evidence="1">
    <location>
        <begin position="364"/>
        <end position="391"/>
    </location>
</feature>
<dbReference type="EMBL" id="JAUZQC010000016">
    <property type="protein sequence ID" value="KAK5857836.1"/>
    <property type="molecule type" value="Genomic_DNA"/>
</dbReference>
<feature type="region of interest" description="Disordered" evidence="1">
    <location>
        <begin position="227"/>
        <end position="265"/>
    </location>
</feature>
<feature type="region of interest" description="Disordered" evidence="1">
    <location>
        <begin position="297"/>
        <end position="326"/>
    </location>
</feature>
<feature type="region of interest" description="Disordered" evidence="1">
    <location>
        <begin position="1"/>
        <end position="25"/>
    </location>
</feature>
<feature type="compositionally biased region" description="Basic and acidic residues" evidence="1">
    <location>
        <begin position="480"/>
        <end position="540"/>
    </location>
</feature>
<feature type="compositionally biased region" description="Basic and acidic residues" evidence="1">
    <location>
        <begin position="81"/>
        <end position="90"/>
    </location>
</feature>
<feature type="compositionally biased region" description="Polar residues" evidence="1">
    <location>
        <begin position="443"/>
        <end position="464"/>
    </location>
</feature>
<accession>A0AAN7X546</accession>
<feature type="compositionally biased region" description="Basic and acidic residues" evidence="1">
    <location>
        <begin position="138"/>
        <end position="161"/>
    </location>
</feature>
<reference evidence="2 3" key="1">
    <citation type="journal article" date="2023" name="Genes (Basel)">
        <title>Chromosome-Level Genome Assembly and Circadian Gene Repertoire of the Patagonia Blennie Eleginops maclovinus-The Closest Ancestral Proxy of Antarctic Cryonotothenioids.</title>
        <authorList>
            <person name="Cheng C.C."/>
            <person name="Rivera-Colon A.G."/>
            <person name="Minhas B.F."/>
            <person name="Wilson L."/>
            <person name="Rayamajhi N."/>
            <person name="Vargas-Chacoff L."/>
            <person name="Catchen J.M."/>
        </authorList>
    </citation>
    <scope>NUCLEOTIDE SEQUENCE [LARGE SCALE GENOMIC DNA]</scope>
    <source>
        <strain evidence="2">JMC-PN-2008</strain>
    </source>
</reference>
<feature type="region of interest" description="Disordered" evidence="1">
    <location>
        <begin position="574"/>
        <end position="606"/>
    </location>
</feature>
<evidence type="ECO:0000313" key="2">
    <source>
        <dbReference type="EMBL" id="KAK5857836.1"/>
    </source>
</evidence>
<feature type="compositionally biased region" description="Basic and acidic residues" evidence="1">
    <location>
        <begin position="683"/>
        <end position="692"/>
    </location>
</feature>
<evidence type="ECO:0000313" key="3">
    <source>
        <dbReference type="Proteomes" id="UP001346869"/>
    </source>
</evidence>
<feature type="region of interest" description="Disordered" evidence="1">
    <location>
        <begin position="81"/>
        <end position="171"/>
    </location>
</feature>
<feature type="compositionally biased region" description="Basic and acidic residues" evidence="1">
    <location>
        <begin position="744"/>
        <end position="769"/>
    </location>
</feature>
<organism evidence="2 3">
    <name type="scientific">Eleginops maclovinus</name>
    <name type="common">Patagonian blennie</name>
    <name type="synonym">Eleginus maclovinus</name>
    <dbReference type="NCBI Taxonomy" id="56733"/>
    <lineage>
        <taxon>Eukaryota</taxon>
        <taxon>Metazoa</taxon>
        <taxon>Chordata</taxon>
        <taxon>Craniata</taxon>
        <taxon>Vertebrata</taxon>
        <taxon>Euteleostomi</taxon>
        <taxon>Actinopterygii</taxon>
        <taxon>Neopterygii</taxon>
        <taxon>Teleostei</taxon>
        <taxon>Neoteleostei</taxon>
        <taxon>Acanthomorphata</taxon>
        <taxon>Eupercaria</taxon>
        <taxon>Perciformes</taxon>
        <taxon>Notothenioidei</taxon>
        <taxon>Eleginopidae</taxon>
        <taxon>Eleginops</taxon>
    </lineage>
</organism>
<feature type="compositionally biased region" description="Basic and acidic residues" evidence="1">
    <location>
        <begin position="238"/>
        <end position="265"/>
    </location>
</feature>
<protein>
    <submittedName>
        <fullName evidence="2">Uncharacterized protein</fullName>
    </submittedName>
</protein>
<feature type="compositionally biased region" description="Polar residues" evidence="1">
    <location>
        <begin position="720"/>
        <end position="739"/>
    </location>
</feature>
<name>A0AAN7X546_ELEMC</name>
<feature type="compositionally biased region" description="Polar residues" evidence="1">
    <location>
        <begin position="577"/>
        <end position="596"/>
    </location>
</feature>
<reference evidence="2 3" key="2">
    <citation type="journal article" date="2023" name="Mol. Biol. Evol.">
        <title>Genomics of Secondarily Temperate Adaptation in the Only Non-Antarctic Icefish.</title>
        <authorList>
            <person name="Rivera-Colon A.G."/>
            <person name="Rayamajhi N."/>
            <person name="Minhas B.F."/>
            <person name="Madrigal G."/>
            <person name="Bilyk K.T."/>
            <person name="Yoon V."/>
            <person name="Hune M."/>
            <person name="Gregory S."/>
            <person name="Cheng C.H.C."/>
            <person name="Catchen J.M."/>
        </authorList>
    </citation>
    <scope>NUCLEOTIDE SEQUENCE [LARGE SCALE GENOMIC DNA]</scope>
    <source>
        <strain evidence="2">JMC-PN-2008</strain>
    </source>
</reference>
<gene>
    <name evidence="2" type="ORF">PBY51_011053</name>
</gene>
<feature type="compositionally biased region" description="Basic and acidic residues" evidence="1">
    <location>
        <begin position="364"/>
        <end position="373"/>
    </location>
</feature>
<proteinExistence type="predicted"/>
<feature type="compositionally biased region" description="Polar residues" evidence="1">
    <location>
        <begin position="307"/>
        <end position="324"/>
    </location>
</feature>
<feature type="region of interest" description="Disordered" evidence="1">
    <location>
        <begin position="683"/>
        <end position="774"/>
    </location>
</feature>